<dbReference type="EMBL" id="FR824067">
    <property type="protein sequence ID" value="CCA16462.1"/>
    <property type="molecule type" value="Genomic_DNA"/>
</dbReference>
<accession>F0W5S1</accession>
<organism evidence="1">
    <name type="scientific">Albugo laibachii Nc14</name>
    <dbReference type="NCBI Taxonomy" id="890382"/>
    <lineage>
        <taxon>Eukaryota</taxon>
        <taxon>Sar</taxon>
        <taxon>Stramenopiles</taxon>
        <taxon>Oomycota</taxon>
        <taxon>Peronosporomycetes</taxon>
        <taxon>Albuginales</taxon>
        <taxon>Albuginaceae</taxon>
        <taxon>Albugo</taxon>
    </lineage>
</organism>
<dbReference type="HOGENOM" id="CLU_2431544_0_0_1"/>
<sequence>MQRPDAECLKQNHSKTSPVFGYHSQTATVSGSTCQSSLPLKVELRVDREPYGSVQQVVKTLLWRQSIDGDIPCTVMPPDTCLLPPRRRHPL</sequence>
<reference evidence="1" key="1">
    <citation type="journal article" date="2011" name="PLoS Biol.">
        <title>Gene gain and loss during evolution of obligate parasitism in the white rust pathogen of Arabidopsis thaliana.</title>
        <authorList>
            <person name="Kemen E."/>
            <person name="Gardiner A."/>
            <person name="Schultz-Larsen T."/>
            <person name="Kemen A.C."/>
            <person name="Balmuth A.L."/>
            <person name="Robert-Seilaniantz A."/>
            <person name="Bailey K."/>
            <person name="Holub E."/>
            <person name="Studholme D.J."/>
            <person name="Maclean D."/>
            <person name="Jones J.D."/>
        </authorList>
    </citation>
    <scope>NUCLEOTIDE SEQUENCE</scope>
</reference>
<gene>
    <name evidence="1" type="primary">AlNc14C22G2236</name>
    <name evidence="1" type="ORF">ALNC14_026050</name>
</gene>
<protein>
    <submittedName>
        <fullName evidence="1">AlNc14C22G2236 protein</fullName>
    </submittedName>
</protein>
<reference evidence="1" key="2">
    <citation type="submission" date="2011-02" db="EMBL/GenBank/DDBJ databases">
        <authorList>
            <person name="MacLean D."/>
        </authorList>
    </citation>
    <scope>NUCLEOTIDE SEQUENCE</scope>
</reference>
<evidence type="ECO:0000313" key="1">
    <source>
        <dbReference type="EMBL" id="CCA16462.1"/>
    </source>
</evidence>
<name>F0W5S1_9STRA</name>
<proteinExistence type="predicted"/>
<dbReference type="AlphaFoldDB" id="F0W5S1"/>